<reference evidence="6" key="1">
    <citation type="submission" date="2022-08" db="EMBL/GenBank/DDBJ databases">
        <authorList>
            <person name="Kallberg Y."/>
            <person name="Tangrot J."/>
            <person name="Rosling A."/>
        </authorList>
    </citation>
    <scope>NUCLEOTIDE SEQUENCE</scope>
    <source>
        <strain evidence="6">Wild A</strain>
    </source>
</reference>
<name>A0A9W4X0F8_9GLOM</name>
<sequence>GQHKYIGITAHWISNEFIMQEAFLAFQYVEYPHTGEVIKEKLEDIINNWNINHKVSFITTGNAGKILNYTNITHI</sequence>
<dbReference type="InterPro" id="IPR052035">
    <property type="entry name" value="ZnF_BED_domain_contain"/>
</dbReference>
<evidence type="ECO:0000256" key="5">
    <source>
        <dbReference type="ARBA" id="ARBA00023242"/>
    </source>
</evidence>
<keyword evidence="3" id="KW-0863">Zinc-finger</keyword>
<protein>
    <submittedName>
        <fullName evidence="6">18812_t:CDS:1</fullName>
    </submittedName>
</protein>
<dbReference type="Proteomes" id="UP001153678">
    <property type="component" value="Unassembled WGS sequence"/>
</dbReference>
<dbReference type="EMBL" id="CAMKVN010008838">
    <property type="protein sequence ID" value="CAI2192884.1"/>
    <property type="molecule type" value="Genomic_DNA"/>
</dbReference>
<dbReference type="GO" id="GO:0008270">
    <property type="term" value="F:zinc ion binding"/>
    <property type="evidence" value="ECO:0007669"/>
    <property type="project" value="UniProtKB-KW"/>
</dbReference>
<keyword evidence="2" id="KW-0479">Metal-binding</keyword>
<comment type="caution">
    <text evidence="6">The sequence shown here is derived from an EMBL/GenBank/DDBJ whole genome shotgun (WGS) entry which is preliminary data.</text>
</comment>
<evidence type="ECO:0000313" key="6">
    <source>
        <dbReference type="EMBL" id="CAI2192884.1"/>
    </source>
</evidence>
<dbReference type="SUPFAM" id="SSF53098">
    <property type="entry name" value="Ribonuclease H-like"/>
    <property type="match status" value="1"/>
</dbReference>
<dbReference type="PANTHER" id="PTHR46481:SF10">
    <property type="entry name" value="ZINC FINGER BED DOMAIN-CONTAINING PROTEIN 39"/>
    <property type="match status" value="1"/>
</dbReference>
<comment type="subcellular location">
    <subcellularLocation>
        <location evidence="1">Nucleus</location>
    </subcellularLocation>
</comment>
<keyword evidence="7" id="KW-1185">Reference proteome</keyword>
<organism evidence="6 7">
    <name type="scientific">Funneliformis geosporum</name>
    <dbReference type="NCBI Taxonomy" id="1117311"/>
    <lineage>
        <taxon>Eukaryota</taxon>
        <taxon>Fungi</taxon>
        <taxon>Fungi incertae sedis</taxon>
        <taxon>Mucoromycota</taxon>
        <taxon>Glomeromycotina</taxon>
        <taxon>Glomeromycetes</taxon>
        <taxon>Glomerales</taxon>
        <taxon>Glomeraceae</taxon>
        <taxon>Funneliformis</taxon>
    </lineage>
</organism>
<gene>
    <name evidence="6" type="ORF">FWILDA_LOCUS15800</name>
</gene>
<dbReference type="InterPro" id="IPR012337">
    <property type="entry name" value="RNaseH-like_sf"/>
</dbReference>
<accession>A0A9W4X0F8</accession>
<dbReference type="PANTHER" id="PTHR46481">
    <property type="entry name" value="ZINC FINGER BED DOMAIN-CONTAINING PROTEIN 4"/>
    <property type="match status" value="1"/>
</dbReference>
<keyword evidence="4" id="KW-0862">Zinc</keyword>
<evidence type="ECO:0000256" key="2">
    <source>
        <dbReference type="ARBA" id="ARBA00022723"/>
    </source>
</evidence>
<keyword evidence="5" id="KW-0539">Nucleus</keyword>
<dbReference type="OrthoDB" id="2433088at2759"/>
<evidence type="ECO:0000256" key="4">
    <source>
        <dbReference type="ARBA" id="ARBA00022833"/>
    </source>
</evidence>
<dbReference type="GO" id="GO:0005634">
    <property type="term" value="C:nucleus"/>
    <property type="evidence" value="ECO:0007669"/>
    <property type="project" value="UniProtKB-SubCell"/>
</dbReference>
<evidence type="ECO:0000256" key="3">
    <source>
        <dbReference type="ARBA" id="ARBA00022771"/>
    </source>
</evidence>
<proteinExistence type="predicted"/>
<evidence type="ECO:0000256" key="1">
    <source>
        <dbReference type="ARBA" id="ARBA00004123"/>
    </source>
</evidence>
<dbReference type="AlphaFoldDB" id="A0A9W4X0F8"/>
<evidence type="ECO:0000313" key="7">
    <source>
        <dbReference type="Proteomes" id="UP001153678"/>
    </source>
</evidence>
<feature type="non-terminal residue" evidence="6">
    <location>
        <position position="1"/>
    </location>
</feature>